<keyword evidence="6" id="KW-1185">Reference proteome</keyword>
<dbReference type="PANTHER" id="PTHR43775">
    <property type="entry name" value="FATTY ACID SYNTHASE"/>
    <property type="match status" value="1"/>
</dbReference>
<keyword evidence="1" id="KW-0808">Transferase</keyword>
<name>A0ABS0NTI1_9ACTN</name>
<protein>
    <recommendedName>
        <fullName evidence="4">Polyketide synthase C-terminal extension domain-containing protein</fullName>
    </recommendedName>
</protein>
<comment type="caution">
    <text evidence="5">The sequence shown here is derived from an EMBL/GenBank/DDBJ whole genome shotgun (WGS) entry which is preliminary data.</text>
</comment>
<feature type="domain" description="Polyketide synthase C-terminal extension" evidence="4">
    <location>
        <begin position="3"/>
        <end position="54"/>
    </location>
</feature>
<evidence type="ECO:0000313" key="6">
    <source>
        <dbReference type="Proteomes" id="UP000807371"/>
    </source>
</evidence>
<accession>A0ABS0NTI1</accession>
<organism evidence="5 6">
    <name type="scientific">Streptomyces pactum</name>
    <dbReference type="NCBI Taxonomy" id="68249"/>
    <lineage>
        <taxon>Bacteria</taxon>
        <taxon>Bacillati</taxon>
        <taxon>Actinomycetota</taxon>
        <taxon>Actinomycetes</taxon>
        <taxon>Kitasatosporales</taxon>
        <taxon>Streptomycetaceae</taxon>
        <taxon>Streptomyces</taxon>
    </lineage>
</organism>
<sequence length="190" mass="19390">MDWDSGAVRLLTEARPWPETGAPRRAAVSAFGISGTNAHLILEQPATAPDTADGDPAGPDRETTGPAGGSLGGLVPWVVSARGPRHCADRPNGCGSSPRRTPRPPTPRSPSHWVRTRAGLERRAVVLGADRGELLAGLEALAGGVSSPGVVTGQVVSGRRALVFGGQGVSGWGMGRGLYEAYPVFAGGVG</sequence>
<keyword evidence="2" id="KW-0511">Multifunctional enzyme</keyword>
<proteinExistence type="predicted"/>
<dbReference type="SUPFAM" id="SSF53901">
    <property type="entry name" value="Thiolase-like"/>
    <property type="match status" value="1"/>
</dbReference>
<dbReference type="InterPro" id="IPR001227">
    <property type="entry name" value="Ac_transferase_dom_sf"/>
</dbReference>
<dbReference type="InterPro" id="IPR050091">
    <property type="entry name" value="PKS_NRPS_Biosynth_Enz"/>
</dbReference>
<dbReference type="EMBL" id="JACYXC010000001">
    <property type="protein sequence ID" value="MBH5338514.1"/>
    <property type="molecule type" value="Genomic_DNA"/>
</dbReference>
<dbReference type="InterPro" id="IPR032821">
    <property type="entry name" value="PKS_assoc"/>
</dbReference>
<dbReference type="Pfam" id="PF16197">
    <property type="entry name" value="KAsynt_C_assoc"/>
    <property type="match status" value="1"/>
</dbReference>
<evidence type="ECO:0000256" key="3">
    <source>
        <dbReference type="SAM" id="MobiDB-lite"/>
    </source>
</evidence>
<evidence type="ECO:0000256" key="2">
    <source>
        <dbReference type="ARBA" id="ARBA00023268"/>
    </source>
</evidence>
<feature type="compositionally biased region" description="Low complexity" evidence="3">
    <location>
        <begin position="47"/>
        <end position="57"/>
    </location>
</feature>
<evidence type="ECO:0000256" key="1">
    <source>
        <dbReference type="ARBA" id="ARBA00022679"/>
    </source>
</evidence>
<reference evidence="5 6" key="1">
    <citation type="submission" date="2020-09" db="EMBL/GenBank/DDBJ databases">
        <title>Biosynthesis of the nuclear factor of activated T cells inhibitor NFAT-133 and its congeners in Streptomyces pactum.</title>
        <authorList>
            <person name="Zhou W."/>
            <person name="Posri P."/>
            <person name="Abugrain M.E."/>
            <person name="Weisberg A.J."/>
            <person name="Chang J.H."/>
            <person name="Mahmud T."/>
        </authorList>
    </citation>
    <scope>NUCLEOTIDE SEQUENCE [LARGE SCALE GENOMIC DNA]</scope>
    <source>
        <strain evidence="5 6">ATCC 27456</strain>
    </source>
</reference>
<dbReference type="Proteomes" id="UP000807371">
    <property type="component" value="Unassembled WGS sequence"/>
</dbReference>
<evidence type="ECO:0000313" key="5">
    <source>
        <dbReference type="EMBL" id="MBH5338514.1"/>
    </source>
</evidence>
<gene>
    <name evidence="5" type="ORF">IHE55_28555</name>
</gene>
<feature type="region of interest" description="Disordered" evidence="3">
    <location>
        <begin position="47"/>
        <end position="112"/>
    </location>
</feature>
<dbReference type="PANTHER" id="PTHR43775:SF51">
    <property type="entry name" value="INACTIVE PHENOLPHTHIOCEROL SYNTHESIS POLYKETIDE SYNTHASE TYPE I PKS1-RELATED"/>
    <property type="match status" value="1"/>
</dbReference>
<dbReference type="Gene3D" id="3.40.47.10">
    <property type="match status" value="1"/>
</dbReference>
<dbReference type="InterPro" id="IPR016039">
    <property type="entry name" value="Thiolase-like"/>
</dbReference>
<dbReference type="Gene3D" id="3.40.366.10">
    <property type="entry name" value="Malonyl-Coenzyme A Acyl Carrier Protein, domain 2"/>
    <property type="match status" value="1"/>
</dbReference>
<evidence type="ECO:0000259" key="4">
    <source>
        <dbReference type="Pfam" id="PF16197"/>
    </source>
</evidence>